<comment type="function">
    <text evidence="5">Catalyzes the reversible transfer of the terminal phosphate group between ATP and AMP. Plays an important role in cellular energy homeostasis and in adenine nucleotide metabolism.</text>
</comment>
<keyword evidence="1 5" id="KW-0808">Transferase</keyword>
<comment type="subcellular location">
    <subcellularLocation>
        <location evidence="5 7">Cytoplasm</location>
    </subcellularLocation>
</comment>
<dbReference type="EMBL" id="JBHFNQ010000111">
    <property type="protein sequence ID" value="MFB2878102.1"/>
    <property type="molecule type" value="Genomic_DNA"/>
</dbReference>
<dbReference type="PROSITE" id="PS00113">
    <property type="entry name" value="ADENYLATE_KINASE"/>
    <property type="match status" value="1"/>
</dbReference>
<feature type="binding site" evidence="5">
    <location>
        <begin position="86"/>
        <end position="89"/>
    </location>
    <ligand>
        <name>AMP</name>
        <dbReference type="ChEBI" id="CHEBI:456215"/>
    </ligand>
</feature>
<keyword evidence="5" id="KW-0963">Cytoplasm</keyword>
<evidence type="ECO:0000256" key="5">
    <source>
        <dbReference type="HAMAP-Rule" id="MF_00235"/>
    </source>
</evidence>
<evidence type="ECO:0000256" key="1">
    <source>
        <dbReference type="ARBA" id="ARBA00022679"/>
    </source>
</evidence>
<dbReference type="NCBIfam" id="NF011101">
    <property type="entry name" value="PRK14528.1"/>
    <property type="match status" value="1"/>
</dbReference>
<evidence type="ECO:0000256" key="7">
    <source>
        <dbReference type="RuleBase" id="RU003331"/>
    </source>
</evidence>
<dbReference type="CDD" id="cd01428">
    <property type="entry name" value="ADK"/>
    <property type="match status" value="1"/>
</dbReference>
<feature type="binding site" evidence="5">
    <location>
        <begin position="58"/>
        <end position="60"/>
    </location>
    <ligand>
        <name>AMP</name>
        <dbReference type="ChEBI" id="CHEBI:456215"/>
    </ligand>
</feature>
<dbReference type="PANTHER" id="PTHR23359">
    <property type="entry name" value="NUCLEOTIDE KINASE"/>
    <property type="match status" value="1"/>
</dbReference>
<dbReference type="Gene3D" id="3.40.50.300">
    <property type="entry name" value="P-loop containing nucleotide triphosphate hydrolases"/>
    <property type="match status" value="1"/>
</dbReference>
<feature type="binding site" evidence="5">
    <location>
        <position position="130"/>
    </location>
    <ligand>
        <name>AMP</name>
        <dbReference type="ChEBI" id="CHEBI:456215"/>
    </ligand>
</feature>
<keyword evidence="5 7" id="KW-0067">ATP-binding</keyword>
<comment type="similarity">
    <text evidence="5 6">Belongs to the adenylate kinase family.</text>
</comment>
<sequence>MTRLIFLGAPGAGKGTQAQKVAELCHIPHISTGEILRNEVAQGTDLGIQAKSYQEKGELVPDQLILDMVLHRLSEADAQSGWILDGFPRNVAQAKFLDELLEKLQQHCDRVINLEVPDQIIVDRLLKRGRKDDTEEVIRRRLEVYRSQTAPLIDYYNERHLLVSIQGNQSMEEVTASLKKAVDLDCSTP</sequence>
<proteinExistence type="inferred from homology"/>
<evidence type="ECO:0000313" key="8">
    <source>
        <dbReference type="EMBL" id="MFB2878102.1"/>
    </source>
</evidence>
<keyword evidence="3 5" id="KW-0547">Nucleotide-binding</keyword>
<feature type="binding site" evidence="5">
    <location>
        <position position="128"/>
    </location>
    <ligand>
        <name>ATP</name>
        <dbReference type="ChEBI" id="CHEBI:30616"/>
    </ligand>
</feature>
<feature type="binding site" evidence="5">
    <location>
        <position position="169"/>
    </location>
    <ligand>
        <name>ATP</name>
        <dbReference type="ChEBI" id="CHEBI:30616"/>
    </ligand>
</feature>
<evidence type="ECO:0000256" key="2">
    <source>
        <dbReference type="ARBA" id="ARBA00022727"/>
    </source>
</evidence>
<evidence type="ECO:0000256" key="4">
    <source>
        <dbReference type="ARBA" id="ARBA00022777"/>
    </source>
</evidence>
<evidence type="ECO:0000256" key="3">
    <source>
        <dbReference type="ARBA" id="ARBA00022741"/>
    </source>
</evidence>
<reference evidence="8 9" key="1">
    <citation type="submission" date="2024-09" db="EMBL/GenBank/DDBJ databases">
        <title>Floridaenema gen nov. (Aerosakkonemataceae, Aerosakkonematales ord. nov., Cyanobacteria) from benthic tropical and subtropical fresh waters, with the description of four new species.</title>
        <authorList>
            <person name="Moretto J.A."/>
            <person name="Berthold D.E."/>
            <person name="Lefler F.W."/>
            <person name="Huang I.-S."/>
            <person name="Laughinghouse H. IV."/>
        </authorList>
    </citation>
    <scope>NUCLEOTIDE SEQUENCE [LARGE SCALE GENOMIC DNA]</scope>
    <source>
        <strain evidence="8 9">BLCC-F46</strain>
    </source>
</reference>
<dbReference type="NCBIfam" id="NF001381">
    <property type="entry name" value="PRK00279.1-3"/>
    <property type="match status" value="1"/>
</dbReference>
<feature type="binding site" evidence="5">
    <location>
        <position position="93"/>
    </location>
    <ligand>
        <name>AMP</name>
        <dbReference type="ChEBI" id="CHEBI:456215"/>
    </ligand>
</feature>
<dbReference type="NCBIfam" id="NF011100">
    <property type="entry name" value="PRK14527.1"/>
    <property type="match status" value="1"/>
</dbReference>
<keyword evidence="9" id="KW-1185">Reference proteome</keyword>
<evidence type="ECO:0000313" key="9">
    <source>
        <dbReference type="Proteomes" id="UP001576774"/>
    </source>
</evidence>
<comment type="caution">
    <text evidence="5">Lacks conserved residue(s) required for the propagation of feature annotation.</text>
</comment>
<dbReference type="Pfam" id="PF00406">
    <property type="entry name" value="ADK"/>
    <property type="match status" value="1"/>
</dbReference>
<protein>
    <recommendedName>
        <fullName evidence="5 7">Adenylate kinase</fullName>
        <shortName evidence="5">AK</shortName>
        <ecNumber evidence="5 7">2.7.4.3</ecNumber>
    </recommendedName>
    <alternativeName>
        <fullName evidence="5">ATP-AMP transphosphorylase</fullName>
    </alternativeName>
    <alternativeName>
        <fullName evidence="5">ATP:AMP phosphotransferase</fullName>
    </alternativeName>
    <alternativeName>
        <fullName evidence="5">Adenylate monophosphate kinase</fullName>
    </alternativeName>
</protein>
<dbReference type="HAMAP" id="MF_00235">
    <property type="entry name" value="Adenylate_kinase_Adk"/>
    <property type="match status" value="1"/>
</dbReference>
<feature type="region of interest" description="NMP" evidence="5">
    <location>
        <begin position="31"/>
        <end position="60"/>
    </location>
</feature>
<comment type="caution">
    <text evidence="8">The sequence shown here is derived from an EMBL/GenBank/DDBJ whole genome shotgun (WGS) entry which is preliminary data.</text>
</comment>
<dbReference type="EC" id="2.7.4.3" evidence="5 7"/>
<dbReference type="PRINTS" id="PR00094">
    <property type="entry name" value="ADENYLTKNASE"/>
</dbReference>
<accession>A0ABV4X5N4</accession>
<feature type="binding site" evidence="5">
    <location>
        <position position="32"/>
    </location>
    <ligand>
        <name>AMP</name>
        <dbReference type="ChEBI" id="CHEBI:456215"/>
    </ligand>
</feature>
<dbReference type="InterPro" id="IPR027417">
    <property type="entry name" value="P-loop_NTPase"/>
</dbReference>
<dbReference type="Proteomes" id="UP001576774">
    <property type="component" value="Unassembled WGS sequence"/>
</dbReference>
<feature type="binding site" evidence="5">
    <location>
        <position position="141"/>
    </location>
    <ligand>
        <name>AMP</name>
        <dbReference type="ChEBI" id="CHEBI:456215"/>
    </ligand>
</feature>
<dbReference type="NCBIfam" id="NF011104">
    <property type="entry name" value="PRK14531.1"/>
    <property type="match status" value="1"/>
</dbReference>
<comment type="subunit">
    <text evidence="5 7">Monomer.</text>
</comment>
<gene>
    <name evidence="5" type="primary">adk</name>
    <name evidence="8" type="ORF">ACE1CC_14715</name>
</gene>
<name>A0ABV4X5N4_9CYAN</name>
<dbReference type="NCBIfam" id="NF002700">
    <property type="entry name" value="PRK02496.1"/>
    <property type="match status" value="1"/>
</dbReference>
<keyword evidence="2 5" id="KW-0545">Nucleotide biosynthesis</keyword>
<comment type="domain">
    <text evidence="5">Consists of three domains, a large central CORE domain and two small peripheral domains, NMPbind and LID, which undergo movements during catalysis. The LID domain closes over the site of phosphoryl transfer upon ATP binding. Assembling and dissambling the active center during each catalytic cycle provides an effective means to prevent ATP hydrolysis.</text>
</comment>
<feature type="binding site" evidence="5">
    <location>
        <begin position="11"/>
        <end position="16"/>
    </location>
    <ligand>
        <name>ATP</name>
        <dbReference type="ChEBI" id="CHEBI:30616"/>
    </ligand>
</feature>
<dbReference type="GO" id="GO:0016301">
    <property type="term" value="F:kinase activity"/>
    <property type="evidence" value="ECO:0007669"/>
    <property type="project" value="UniProtKB-KW"/>
</dbReference>
<dbReference type="InterPro" id="IPR000850">
    <property type="entry name" value="Adenylat/UMP-CMP_kin"/>
</dbReference>
<dbReference type="SUPFAM" id="SSF52540">
    <property type="entry name" value="P-loop containing nucleoside triphosphate hydrolases"/>
    <property type="match status" value="1"/>
</dbReference>
<comment type="catalytic activity">
    <reaction evidence="5 7">
        <text>AMP + ATP = 2 ADP</text>
        <dbReference type="Rhea" id="RHEA:12973"/>
        <dbReference type="ChEBI" id="CHEBI:30616"/>
        <dbReference type="ChEBI" id="CHEBI:456215"/>
        <dbReference type="ChEBI" id="CHEBI:456216"/>
        <dbReference type="EC" id="2.7.4.3"/>
    </reaction>
</comment>
<organism evidence="8 9">
    <name type="scientific">Floridaenema aerugineum BLCC-F46</name>
    <dbReference type="NCBI Taxonomy" id="3153654"/>
    <lineage>
        <taxon>Bacteria</taxon>
        <taxon>Bacillati</taxon>
        <taxon>Cyanobacteriota</taxon>
        <taxon>Cyanophyceae</taxon>
        <taxon>Oscillatoriophycideae</taxon>
        <taxon>Aerosakkonematales</taxon>
        <taxon>Aerosakkonemataceae</taxon>
        <taxon>Floridanema</taxon>
        <taxon>Floridanema aerugineum</taxon>
    </lineage>
</organism>
<dbReference type="RefSeq" id="WP_413271196.1">
    <property type="nucleotide sequence ID" value="NZ_JBHFNQ010000111.1"/>
</dbReference>
<comment type="pathway">
    <text evidence="5">Purine metabolism; AMP biosynthesis via salvage pathway; AMP from ADP: step 1/1.</text>
</comment>
<dbReference type="NCBIfam" id="NF011105">
    <property type="entry name" value="PRK14532.1"/>
    <property type="match status" value="1"/>
</dbReference>
<dbReference type="InterPro" id="IPR033690">
    <property type="entry name" value="Adenylat_kinase_CS"/>
</dbReference>
<evidence type="ECO:0000256" key="6">
    <source>
        <dbReference type="RuleBase" id="RU003330"/>
    </source>
</evidence>
<keyword evidence="4 5" id="KW-0418">Kinase</keyword>
<feature type="binding site" evidence="5">
    <location>
        <position position="37"/>
    </location>
    <ligand>
        <name>AMP</name>
        <dbReference type="ChEBI" id="CHEBI:456215"/>
    </ligand>
</feature>